<dbReference type="Proteomes" id="UP000322294">
    <property type="component" value="Unassembled WGS sequence"/>
</dbReference>
<dbReference type="PROSITE" id="PS51186">
    <property type="entry name" value="GNAT"/>
    <property type="match status" value="1"/>
</dbReference>
<dbReference type="RefSeq" id="WP_148868052.1">
    <property type="nucleotide sequence ID" value="NZ_VNHO01000045.1"/>
</dbReference>
<dbReference type="InterPro" id="IPR000182">
    <property type="entry name" value="GNAT_dom"/>
</dbReference>
<dbReference type="InterPro" id="IPR016181">
    <property type="entry name" value="Acyl_CoA_acyltransferase"/>
</dbReference>
<accession>A0A5S5AGK2</accession>
<dbReference type="AlphaFoldDB" id="A0A5S5AGK2"/>
<dbReference type="EMBL" id="VNHO01000045">
    <property type="protein sequence ID" value="TYP47664.1"/>
    <property type="molecule type" value="Genomic_DNA"/>
</dbReference>
<protein>
    <submittedName>
        <fullName evidence="2">Acetyltransferase (GNAT) family protein</fullName>
    </submittedName>
</protein>
<keyword evidence="3" id="KW-1185">Reference proteome</keyword>
<keyword evidence="2" id="KW-0808">Transferase</keyword>
<evidence type="ECO:0000313" key="2">
    <source>
        <dbReference type="EMBL" id="TYP47664.1"/>
    </source>
</evidence>
<evidence type="ECO:0000259" key="1">
    <source>
        <dbReference type="PROSITE" id="PS51186"/>
    </source>
</evidence>
<dbReference type="Gene3D" id="3.40.630.30">
    <property type="match status" value="1"/>
</dbReference>
<feature type="domain" description="N-acetyltransferase" evidence="1">
    <location>
        <begin position="3"/>
        <end position="182"/>
    </location>
</feature>
<gene>
    <name evidence="2" type="ORF">LZ11_02408</name>
</gene>
<organism evidence="2 3">
    <name type="scientific">Thermosediminibacter litoriperuensis</name>
    <dbReference type="NCBI Taxonomy" id="291989"/>
    <lineage>
        <taxon>Bacteria</taxon>
        <taxon>Bacillati</taxon>
        <taxon>Bacillota</taxon>
        <taxon>Clostridia</taxon>
        <taxon>Thermosediminibacterales</taxon>
        <taxon>Thermosediminibacteraceae</taxon>
        <taxon>Thermosediminibacter</taxon>
    </lineage>
</organism>
<reference evidence="2 3" key="1">
    <citation type="submission" date="2019-07" db="EMBL/GenBank/DDBJ databases">
        <title>Genomic Encyclopedia of Type Strains, Phase I: the one thousand microbial genomes (KMG-I) project.</title>
        <authorList>
            <person name="Kyrpides N."/>
        </authorList>
    </citation>
    <scope>NUCLEOTIDE SEQUENCE [LARGE SCALE GENOMIC DNA]</scope>
    <source>
        <strain evidence="2 3">DSM 16647</strain>
    </source>
</reference>
<dbReference type="OrthoDB" id="7365228at2"/>
<dbReference type="SUPFAM" id="SSF55729">
    <property type="entry name" value="Acyl-CoA N-acyltransferases (Nat)"/>
    <property type="match status" value="1"/>
</dbReference>
<name>A0A5S5AGK2_9FIRM</name>
<proteinExistence type="predicted"/>
<evidence type="ECO:0000313" key="3">
    <source>
        <dbReference type="Proteomes" id="UP000322294"/>
    </source>
</evidence>
<sequence length="186" mass="21237">MSIRYEVISEDNIFCIKDLVNDLMAYQKSIAHIHPEFFDNMCFETRMIPSLKSAKANYIIAAKDDDEIIGYAYSNISPKEIYSKGFATLECNSFFDLDSVKSDDVGCLSQIYIKEGYRNKGIGSVLFEKSMDWLRSFKSISDIFIFVSNGNDNALKFYLGKGFKMSHQILDGFITVLRLNLDSCQN</sequence>
<dbReference type="CDD" id="cd04301">
    <property type="entry name" value="NAT_SF"/>
    <property type="match status" value="1"/>
</dbReference>
<comment type="caution">
    <text evidence="2">The sequence shown here is derived from an EMBL/GenBank/DDBJ whole genome shotgun (WGS) entry which is preliminary data.</text>
</comment>
<dbReference type="Pfam" id="PF00583">
    <property type="entry name" value="Acetyltransf_1"/>
    <property type="match status" value="1"/>
</dbReference>
<dbReference type="GO" id="GO:0016747">
    <property type="term" value="F:acyltransferase activity, transferring groups other than amino-acyl groups"/>
    <property type="evidence" value="ECO:0007669"/>
    <property type="project" value="InterPro"/>
</dbReference>